<protein>
    <submittedName>
        <fullName evidence="5">Outer membrane receptor proteins, mostly Fe transport</fullName>
    </submittedName>
</protein>
<dbReference type="InterPro" id="IPR037066">
    <property type="entry name" value="Plug_dom_sf"/>
</dbReference>
<sequence length="821" mass="91621">MNKFIVLVILMLNAILTRAQDRKIADTTLVSTDAVRLSGFAVDLDGKTIPFATISLLQDSVQVGGTIANEHGSFTLAYDLLANQPYTLRLSSLGYEGVSIGFSRVALKSDPIDFGKVKLKPTTKQLKEVNVNNGQQVIEMDGGNIVFNVSKSINAQGLNALELLGRAPGVVVGNDNSVSLNGKPGTTILIDGKQTYLSSRETAEILRSMSSSNIKSIEIISSPSAKYDAAGTAGIINVKTLKSLIQGFSAGFTTGLSYGVYLRNNQDLSLTYRKNRFNIYGNYSHFLGNFSYLYGADRIQGDKFFNSFTDDIDKRKKMGSRLGADFSIDKNQTIGLLLNGNFIFGGGITDTNTEIGDAQNMQIDQRLIAINDYYYQQTQRYNVNLNYKYEDTLGRIINIDADYGDFTKGAKNLQSNKYLAVNNVVLSDNLYRSLNGIDIGLKAIKLDYTTNLWKGKLETGTKYSSVSTKNDSRFLTVETDGEFLDPSRSNQFTYVEKIASAYVNYTKSMQKWQLYGGLRVEHSSSLGALAVISEISGNAKSITRNYTNLFPFFSANLKLTAAHHFSLTYSRRIDRPAYQNLNPFIYLLDELSYWQGNPFLQPQLSNRGLLQYLYKSSTILGLSYTYTDNFSVEVTDTVDQASIVMVPRNLGVQQHMALSLTQMLRPAKWWNVTFNSTLFRLFNDIDFGGDRKLDPKQNALRMNLQQTFKLPYQLTAEVIGTYNSKRLTGANQFSRANSSVDLGLQRNFMAGKASLRLVFSDVYKGSKAKSVQSIGKLYIQNYSYFETRQLRFNFSYRFASGNAKGPRSRSSALENENGRIK</sequence>
<feature type="region of interest" description="Disordered" evidence="1">
    <location>
        <begin position="801"/>
        <end position="821"/>
    </location>
</feature>
<dbReference type="AlphaFoldDB" id="A0A1I2ZQI3"/>
<evidence type="ECO:0000313" key="5">
    <source>
        <dbReference type="EMBL" id="SFH40083.1"/>
    </source>
</evidence>
<dbReference type="InterPro" id="IPR008969">
    <property type="entry name" value="CarboxyPept-like_regulatory"/>
</dbReference>
<evidence type="ECO:0000256" key="1">
    <source>
        <dbReference type="SAM" id="MobiDB-lite"/>
    </source>
</evidence>
<keyword evidence="6" id="KW-1185">Reference proteome</keyword>
<dbReference type="SUPFAM" id="SSF56935">
    <property type="entry name" value="Porins"/>
    <property type="match status" value="1"/>
</dbReference>
<organism evidence="5 6">
    <name type="scientific">Pedobacter insulae</name>
    <dbReference type="NCBI Taxonomy" id="414048"/>
    <lineage>
        <taxon>Bacteria</taxon>
        <taxon>Pseudomonadati</taxon>
        <taxon>Bacteroidota</taxon>
        <taxon>Sphingobacteriia</taxon>
        <taxon>Sphingobacteriales</taxon>
        <taxon>Sphingobacteriaceae</taxon>
        <taxon>Pedobacter</taxon>
    </lineage>
</organism>
<dbReference type="PANTHER" id="PTHR40980">
    <property type="entry name" value="PLUG DOMAIN-CONTAINING PROTEIN"/>
    <property type="match status" value="1"/>
</dbReference>
<dbReference type="RefSeq" id="WP_090996768.1">
    <property type="nucleotide sequence ID" value="NZ_FOPP01000011.1"/>
</dbReference>
<dbReference type="Proteomes" id="UP000199666">
    <property type="component" value="Unassembled WGS sequence"/>
</dbReference>
<dbReference type="PANTHER" id="PTHR40980:SF4">
    <property type="entry name" value="TONB-DEPENDENT RECEPTOR-LIKE BETA-BARREL DOMAIN-CONTAINING PROTEIN"/>
    <property type="match status" value="1"/>
</dbReference>
<feature type="signal peptide" evidence="2">
    <location>
        <begin position="1"/>
        <end position="19"/>
    </location>
</feature>
<dbReference type="SUPFAM" id="SSF49464">
    <property type="entry name" value="Carboxypeptidase regulatory domain-like"/>
    <property type="match status" value="1"/>
</dbReference>
<feature type="domain" description="TonB-dependent receptor plug" evidence="3">
    <location>
        <begin position="156"/>
        <end position="235"/>
    </location>
</feature>
<dbReference type="Pfam" id="PF07715">
    <property type="entry name" value="Plug"/>
    <property type="match status" value="1"/>
</dbReference>
<accession>A0A1I2ZQI3</accession>
<keyword evidence="5" id="KW-0675">Receptor</keyword>
<evidence type="ECO:0000259" key="4">
    <source>
        <dbReference type="Pfam" id="PF14905"/>
    </source>
</evidence>
<keyword evidence="2" id="KW-0732">Signal</keyword>
<name>A0A1I2ZQI3_9SPHI</name>
<evidence type="ECO:0000259" key="3">
    <source>
        <dbReference type="Pfam" id="PF07715"/>
    </source>
</evidence>
<proteinExistence type="predicted"/>
<dbReference type="STRING" id="414048.SAMN04489864_11118"/>
<dbReference type="InterPro" id="IPR041700">
    <property type="entry name" value="OMP_b-brl_3"/>
</dbReference>
<evidence type="ECO:0000256" key="2">
    <source>
        <dbReference type="SAM" id="SignalP"/>
    </source>
</evidence>
<dbReference type="Gene3D" id="2.170.130.10">
    <property type="entry name" value="TonB-dependent receptor, plug domain"/>
    <property type="match status" value="1"/>
</dbReference>
<reference evidence="5 6" key="1">
    <citation type="submission" date="2016-10" db="EMBL/GenBank/DDBJ databases">
        <authorList>
            <person name="de Groot N.N."/>
        </authorList>
    </citation>
    <scope>NUCLEOTIDE SEQUENCE [LARGE SCALE GENOMIC DNA]</scope>
    <source>
        <strain evidence="5 6">DSM 18684</strain>
    </source>
</reference>
<dbReference type="InterPro" id="IPR012910">
    <property type="entry name" value="Plug_dom"/>
</dbReference>
<feature type="domain" description="Outer membrane protein beta-barrel" evidence="4">
    <location>
        <begin position="391"/>
        <end position="796"/>
    </location>
</feature>
<dbReference type="EMBL" id="FOPP01000011">
    <property type="protein sequence ID" value="SFH40083.1"/>
    <property type="molecule type" value="Genomic_DNA"/>
</dbReference>
<gene>
    <name evidence="5" type="ORF">SAMN04489864_11118</name>
</gene>
<dbReference type="Pfam" id="PF14905">
    <property type="entry name" value="OMP_b-brl_3"/>
    <property type="match status" value="1"/>
</dbReference>
<feature type="chain" id="PRO_5011447166" evidence="2">
    <location>
        <begin position="20"/>
        <end position="821"/>
    </location>
</feature>
<evidence type="ECO:0000313" key="6">
    <source>
        <dbReference type="Proteomes" id="UP000199666"/>
    </source>
</evidence>
<dbReference type="OrthoDB" id="606851at2"/>